<reference evidence="2" key="2">
    <citation type="submission" date="2022-10" db="EMBL/GenBank/DDBJ databases">
        <authorList>
            <consortium name="ENA_rothamsted_submissions"/>
            <consortium name="culmorum"/>
            <person name="King R."/>
        </authorList>
    </citation>
    <scope>NUCLEOTIDE SEQUENCE</scope>
</reference>
<name>A0A9N9RZU4_9DIPT</name>
<reference evidence="2" key="1">
    <citation type="submission" date="2022-01" db="EMBL/GenBank/DDBJ databases">
        <authorList>
            <person name="King R."/>
        </authorList>
    </citation>
    <scope>NUCLEOTIDE SEQUENCE</scope>
</reference>
<feature type="region of interest" description="Disordered" evidence="1">
    <location>
        <begin position="73"/>
        <end position="94"/>
    </location>
</feature>
<dbReference type="EMBL" id="OU895879">
    <property type="protein sequence ID" value="CAG9808117.1"/>
    <property type="molecule type" value="Genomic_DNA"/>
</dbReference>
<evidence type="ECO:0000256" key="1">
    <source>
        <dbReference type="SAM" id="MobiDB-lite"/>
    </source>
</evidence>
<feature type="compositionally biased region" description="Acidic residues" evidence="1">
    <location>
        <begin position="752"/>
        <end position="766"/>
    </location>
</feature>
<sequence length="820" mass="96686">MGKPKDPRKLSEKDFKRRATFFIKKTKEKIQKKSASFTRFSNISETRDKKYQNHAFDEHYNDYLQEEFIKNTQEQHLSDSSESEYEENLHTNDECEMQNNKEVYELSLHDFLRVCSVHHNINRNALNPLLKYLQRLDKTLPSDYRSLLKTPRVAILKDIHPGQYIHMSLRRNIDMYLREKEEIPKDIKIRINVDGLPIFKDSAKCPAFWIIQADIINDKKKKPFIVGVYGGKTKPQSFNEFLTETVEELKELKNLNYKGTDISLKVVQLLADAPAKSETLNIKGHNGYFSCTKCEVKGKFINGKMSYFDLEAPLRTDTSFRLQENPEHHEGKSILEELNYFNMIENVPLDYMHIVLLGVMKKLLKMWFVDTGKFKHSQIDKEKISERIKTINETQPNDFQRKLRSLTFIPRYKASELRSFLLYYGPIVLKHILRIDLYENFMKFHVAMKICANQKFYTMNTLTQKLIDEFIIEMAEIYGEHEIVHNVHALHHIPKECEIRGVLDNFSCFEFENNMSLIKKSIHTSKNPMQQLQNRIAEINSISHLPAFIDRYSTLNNGIVDNYNATFNGYKFSTNQRDCYALVGNKAFKIRSFFKKESVSYAKGQFFKKMYYTVLFKDTNAIGTVKEDWLINEQQCKYPPNKQVNKFLKSNAKCDTSKWNVYKIVLKNPKQLGQKGVATIQLSKEMERFYERFSDTEDYESTRVKQNLLKLHPTIKLQNKINFNEFVPIEVQSSAALQHTFSSELITHQIEDPEQNEDPDQNEDPEQYTTDNVNETQEENYSEQRYQIEYLEEAFPDEEAEYIRDITEDTFLVKHRPVQK</sequence>
<dbReference type="OrthoDB" id="7791141at2759"/>
<keyword evidence="3" id="KW-1185">Reference proteome</keyword>
<evidence type="ECO:0008006" key="4">
    <source>
        <dbReference type="Google" id="ProtNLM"/>
    </source>
</evidence>
<dbReference type="PANTHER" id="PTHR33053">
    <property type="entry name" value="PROTEIN, PUTATIVE-RELATED"/>
    <property type="match status" value="1"/>
</dbReference>
<organism evidence="2 3">
    <name type="scientific">Chironomus riparius</name>
    <dbReference type="NCBI Taxonomy" id="315576"/>
    <lineage>
        <taxon>Eukaryota</taxon>
        <taxon>Metazoa</taxon>
        <taxon>Ecdysozoa</taxon>
        <taxon>Arthropoda</taxon>
        <taxon>Hexapoda</taxon>
        <taxon>Insecta</taxon>
        <taxon>Pterygota</taxon>
        <taxon>Neoptera</taxon>
        <taxon>Endopterygota</taxon>
        <taxon>Diptera</taxon>
        <taxon>Nematocera</taxon>
        <taxon>Chironomoidea</taxon>
        <taxon>Chironomidae</taxon>
        <taxon>Chironominae</taxon>
        <taxon>Chironomus</taxon>
    </lineage>
</organism>
<proteinExistence type="predicted"/>
<gene>
    <name evidence="2" type="ORF">CHIRRI_LOCUS10962</name>
</gene>
<dbReference type="Proteomes" id="UP001153620">
    <property type="component" value="Chromosome 3"/>
</dbReference>
<protein>
    <recommendedName>
        <fullName evidence="4">Transposase domain-containing protein</fullName>
    </recommendedName>
</protein>
<accession>A0A9N9RZU4</accession>
<dbReference type="PANTHER" id="PTHR33053:SF24">
    <property type="entry name" value="TRANSPOSASE DOMAIN-CONTAINING PROTEIN"/>
    <property type="match status" value="1"/>
</dbReference>
<feature type="region of interest" description="Disordered" evidence="1">
    <location>
        <begin position="752"/>
        <end position="786"/>
    </location>
</feature>
<dbReference type="AlphaFoldDB" id="A0A9N9RZU4"/>
<evidence type="ECO:0000313" key="2">
    <source>
        <dbReference type="EMBL" id="CAG9808117.1"/>
    </source>
</evidence>
<evidence type="ECO:0000313" key="3">
    <source>
        <dbReference type="Proteomes" id="UP001153620"/>
    </source>
</evidence>